<keyword evidence="2" id="KW-0645">Protease</keyword>
<evidence type="ECO:0000256" key="6">
    <source>
        <dbReference type="ARBA" id="ARBA00023049"/>
    </source>
</evidence>
<evidence type="ECO:0000256" key="1">
    <source>
        <dbReference type="ARBA" id="ARBA00010243"/>
    </source>
</evidence>
<dbReference type="NCBIfam" id="NF000642">
    <property type="entry name" value="PRK00024.1"/>
    <property type="match status" value="1"/>
</dbReference>
<dbReference type="Gene3D" id="3.40.140.10">
    <property type="entry name" value="Cytidine Deaminase, domain 2"/>
    <property type="match status" value="1"/>
</dbReference>
<feature type="domain" description="MPN" evidence="8">
    <location>
        <begin position="104"/>
        <end position="226"/>
    </location>
</feature>
<evidence type="ECO:0000256" key="3">
    <source>
        <dbReference type="ARBA" id="ARBA00022723"/>
    </source>
</evidence>
<dbReference type="InterPro" id="IPR037518">
    <property type="entry name" value="MPN"/>
</dbReference>
<reference evidence="9 10" key="1">
    <citation type="submission" date="2020-12" db="EMBL/GenBank/DDBJ databases">
        <title>Genomic analysis of Staphylococcus felis from a cat with skin infection.</title>
        <authorList>
            <person name="Aslantas O."/>
            <person name="Keskin O."/>
            <person name="Buyukaltay K."/>
            <person name="Gullu Yucetepe A."/>
        </authorList>
    </citation>
    <scope>NUCLEOTIDE SEQUENCE [LARGE SCALE GENOMIC DNA]</scope>
    <source>
        <strain evidence="9 10">HARRANVET</strain>
    </source>
</reference>
<dbReference type="NCBIfam" id="TIGR00608">
    <property type="entry name" value="radc"/>
    <property type="match status" value="1"/>
</dbReference>
<dbReference type="PROSITE" id="PS01302">
    <property type="entry name" value="UPF0758"/>
    <property type="match status" value="1"/>
</dbReference>
<dbReference type="PANTHER" id="PTHR30471:SF3">
    <property type="entry name" value="UPF0758 PROTEIN YEES-RELATED"/>
    <property type="match status" value="1"/>
</dbReference>
<comment type="similarity">
    <text evidence="1 7">Belongs to the UPF0758 family.</text>
</comment>
<dbReference type="InterPro" id="IPR001405">
    <property type="entry name" value="UPF0758"/>
</dbReference>
<keyword evidence="3" id="KW-0479">Metal-binding</keyword>
<evidence type="ECO:0000259" key="8">
    <source>
        <dbReference type="PROSITE" id="PS50249"/>
    </source>
</evidence>
<protein>
    <submittedName>
        <fullName evidence="9">DNA repair protein RadC</fullName>
    </submittedName>
</protein>
<evidence type="ECO:0000256" key="2">
    <source>
        <dbReference type="ARBA" id="ARBA00022670"/>
    </source>
</evidence>
<organism evidence="9 10">
    <name type="scientific">Staphylococcus felis</name>
    <dbReference type="NCBI Taxonomy" id="46127"/>
    <lineage>
        <taxon>Bacteria</taxon>
        <taxon>Bacillati</taxon>
        <taxon>Bacillota</taxon>
        <taxon>Bacilli</taxon>
        <taxon>Bacillales</taxon>
        <taxon>Staphylococcaceae</taxon>
        <taxon>Staphylococcus</taxon>
    </lineage>
</organism>
<keyword evidence="6" id="KW-0482">Metalloprotease</keyword>
<dbReference type="SUPFAM" id="SSF102712">
    <property type="entry name" value="JAB1/MPN domain"/>
    <property type="match status" value="1"/>
</dbReference>
<evidence type="ECO:0000256" key="5">
    <source>
        <dbReference type="ARBA" id="ARBA00022833"/>
    </source>
</evidence>
<dbReference type="EMBL" id="JAEDAQ010000008">
    <property type="protein sequence ID" value="MBH9580938.1"/>
    <property type="molecule type" value="Genomic_DNA"/>
</dbReference>
<comment type="caution">
    <text evidence="9">The sequence shown here is derived from an EMBL/GenBank/DDBJ whole genome shotgun (WGS) entry which is preliminary data.</text>
</comment>
<name>A0ABS0QQJ4_9STAP</name>
<evidence type="ECO:0000256" key="4">
    <source>
        <dbReference type="ARBA" id="ARBA00022801"/>
    </source>
</evidence>
<evidence type="ECO:0000256" key="7">
    <source>
        <dbReference type="RuleBase" id="RU003797"/>
    </source>
</evidence>
<proteinExistence type="inferred from homology"/>
<keyword evidence="10" id="KW-1185">Reference proteome</keyword>
<dbReference type="PANTHER" id="PTHR30471">
    <property type="entry name" value="DNA REPAIR PROTEIN RADC"/>
    <property type="match status" value="1"/>
</dbReference>
<sequence>MTRIHDLSNDEKPKERLIQKGAHVLSNTELLAILINTGRRGRSSLDIASEMLSQYTSLNQLKTLSMIELQTIKGIGQNKAVTLLAAFELASRIHFDRQVLLSEPIKSPEQIANYMFHELKGIQQEHFVILILNTKHHIIHKETLFIGTLNSAIIHPREVFKVALKWSAHAIIVVHNHPSGDPTPSQADIQTTQRLKSCGEAMGIELLDHIIIGEDDFTSIMSEDDEK</sequence>
<dbReference type="PROSITE" id="PS50249">
    <property type="entry name" value="MPN"/>
    <property type="match status" value="1"/>
</dbReference>
<dbReference type="CDD" id="cd08071">
    <property type="entry name" value="MPN_DUF2466"/>
    <property type="match status" value="1"/>
</dbReference>
<keyword evidence="5" id="KW-0862">Zinc</keyword>
<dbReference type="Proteomes" id="UP000597038">
    <property type="component" value="Unassembled WGS sequence"/>
</dbReference>
<dbReference type="Pfam" id="PF20582">
    <property type="entry name" value="UPF0758_N"/>
    <property type="match status" value="1"/>
</dbReference>
<dbReference type="InterPro" id="IPR046778">
    <property type="entry name" value="UPF0758_N"/>
</dbReference>
<evidence type="ECO:0000313" key="10">
    <source>
        <dbReference type="Proteomes" id="UP000597038"/>
    </source>
</evidence>
<dbReference type="RefSeq" id="WP_115903165.1">
    <property type="nucleotide sequence ID" value="NZ_CAJVAI010000001.1"/>
</dbReference>
<dbReference type="Pfam" id="PF04002">
    <property type="entry name" value="RadC"/>
    <property type="match status" value="1"/>
</dbReference>
<gene>
    <name evidence="9" type="primary">radC</name>
    <name evidence="9" type="ORF">I9026_06075</name>
</gene>
<evidence type="ECO:0000313" key="9">
    <source>
        <dbReference type="EMBL" id="MBH9580938.1"/>
    </source>
</evidence>
<keyword evidence="4" id="KW-0378">Hydrolase</keyword>
<dbReference type="InterPro" id="IPR025657">
    <property type="entry name" value="RadC_JAB"/>
</dbReference>
<accession>A0ABS0QQJ4</accession>
<dbReference type="InterPro" id="IPR020891">
    <property type="entry name" value="UPF0758_CS"/>
</dbReference>